<dbReference type="Pfam" id="PF14433">
    <property type="entry name" value="SUKH-3"/>
    <property type="match status" value="1"/>
</dbReference>
<name>A0ABS4TPD3_9PSEU</name>
<evidence type="ECO:0008006" key="3">
    <source>
        <dbReference type="Google" id="ProtNLM"/>
    </source>
</evidence>
<gene>
    <name evidence="1" type="ORF">JOF56_006645</name>
</gene>
<sequence length="147" mass="16317">MQPESRQRWSAETDKVLRDAGWRPGRKVSTVEWERTLADHGGFRIHPAAREFLAEFGGLEVGARGPGRTMAKLAFRLDPVAAEWDDEIFEVLSDEAGTYLFPIGEADRRNSYLGMAADGKVYIGMDTVSLFAADAEEALEKLVEGIQ</sequence>
<evidence type="ECO:0000313" key="2">
    <source>
        <dbReference type="Proteomes" id="UP001519332"/>
    </source>
</evidence>
<dbReference type="Proteomes" id="UP001519332">
    <property type="component" value="Unassembled WGS sequence"/>
</dbReference>
<evidence type="ECO:0000313" key="1">
    <source>
        <dbReference type="EMBL" id="MBP2326260.1"/>
    </source>
</evidence>
<protein>
    <recommendedName>
        <fullName evidence="3">SUKH-3 immunity protein</fullName>
    </recommendedName>
</protein>
<proteinExistence type="predicted"/>
<accession>A0ABS4TPD3</accession>
<reference evidence="1 2" key="1">
    <citation type="submission" date="2021-03" db="EMBL/GenBank/DDBJ databases">
        <title>Sequencing the genomes of 1000 actinobacteria strains.</title>
        <authorList>
            <person name="Klenk H.-P."/>
        </authorList>
    </citation>
    <scope>NUCLEOTIDE SEQUENCE [LARGE SCALE GENOMIC DNA]</scope>
    <source>
        <strain evidence="1 2">DSM 46670</strain>
    </source>
</reference>
<dbReference type="EMBL" id="JAGINW010000001">
    <property type="protein sequence ID" value="MBP2326260.1"/>
    <property type="molecule type" value="Genomic_DNA"/>
</dbReference>
<dbReference type="InterPro" id="IPR025850">
    <property type="entry name" value="SUKH-3"/>
</dbReference>
<keyword evidence="2" id="KW-1185">Reference proteome</keyword>
<dbReference type="RefSeq" id="WP_209643344.1">
    <property type="nucleotide sequence ID" value="NZ_JAGINW010000001.1"/>
</dbReference>
<organism evidence="1 2">
    <name type="scientific">Kibdelosporangium banguiense</name>
    <dbReference type="NCBI Taxonomy" id="1365924"/>
    <lineage>
        <taxon>Bacteria</taxon>
        <taxon>Bacillati</taxon>
        <taxon>Actinomycetota</taxon>
        <taxon>Actinomycetes</taxon>
        <taxon>Pseudonocardiales</taxon>
        <taxon>Pseudonocardiaceae</taxon>
        <taxon>Kibdelosporangium</taxon>
    </lineage>
</organism>
<comment type="caution">
    <text evidence="1">The sequence shown here is derived from an EMBL/GenBank/DDBJ whole genome shotgun (WGS) entry which is preliminary data.</text>
</comment>